<dbReference type="OrthoDB" id="6077919at2759"/>
<dbReference type="EMBL" id="SRLO01000006">
    <property type="protein sequence ID" value="TNN88227.1"/>
    <property type="molecule type" value="Genomic_DNA"/>
</dbReference>
<dbReference type="Proteomes" id="UP000314294">
    <property type="component" value="Unassembled WGS sequence"/>
</dbReference>
<gene>
    <name evidence="3" type="ORF">EYF80_001443</name>
</gene>
<name>A0A4Z2JE17_9TELE</name>
<evidence type="ECO:0000313" key="4">
    <source>
        <dbReference type="Proteomes" id="UP000314294"/>
    </source>
</evidence>
<keyword evidence="4" id="KW-1185">Reference proteome</keyword>
<evidence type="ECO:0000256" key="2">
    <source>
        <dbReference type="SAM" id="MobiDB-lite"/>
    </source>
</evidence>
<protein>
    <submittedName>
        <fullName evidence="3">Uncharacterized protein</fullName>
    </submittedName>
</protein>
<feature type="coiled-coil region" evidence="1">
    <location>
        <begin position="30"/>
        <end position="57"/>
    </location>
</feature>
<dbReference type="AlphaFoldDB" id="A0A4Z2JE17"/>
<evidence type="ECO:0000256" key="1">
    <source>
        <dbReference type="SAM" id="Coils"/>
    </source>
</evidence>
<proteinExistence type="predicted"/>
<reference evidence="3 4" key="1">
    <citation type="submission" date="2019-03" db="EMBL/GenBank/DDBJ databases">
        <title>First draft genome of Liparis tanakae, snailfish: a comprehensive survey of snailfish specific genes.</title>
        <authorList>
            <person name="Kim W."/>
            <person name="Song I."/>
            <person name="Jeong J.-H."/>
            <person name="Kim D."/>
            <person name="Kim S."/>
            <person name="Ryu S."/>
            <person name="Song J.Y."/>
            <person name="Lee S.K."/>
        </authorList>
    </citation>
    <scope>NUCLEOTIDE SEQUENCE [LARGE SCALE GENOMIC DNA]</scope>
    <source>
        <tissue evidence="3">Muscle</tissue>
    </source>
</reference>
<accession>A0A4Z2JE17</accession>
<feature type="region of interest" description="Disordered" evidence="2">
    <location>
        <begin position="119"/>
        <end position="216"/>
    </location>
</feature>
<feature type="region of interest" description="Disordered" evidence="2">
    <location>
        <begin position="63"/>
        <end position="88"/>
    </location>
</feature>
<evidence type="ECO:0000313" key="3">
    <source>
        <dbReference type="EMBL" id="TNN88227.1"/>
    </source>
</evidence>
<keyword evidence="1" id="KW-0175">Coiled coil</keyword>
<feature type="compositionally biased region" description="Low complexity" evidence="2">
    <location>
        <begin position="183"/>
        <end position="193"/>
    </location>
</feature>
<organism evidence="3 4">
    <name type="scientific">Liparis tanakae</name>
    <name type="common">Tanaka's snailfish</name>
    <dbReference type="NCBI Taxonomy" id="230148"/>
    <lineage>
        <taxon>Eukaryota</taxon>
        <taxon>Metazoa</taxon>
        <taxon>Chordata</taxon>
        <taxon>Craniata</taxon>
        <taxon>Vertebrata</taxon>
        <taxon>Euteleostomi</taxon>
        <taxon>Actinopterygii</taxon>
        <taxon>Neopterygii</taxon>
        <taxon>Teleostei</taxon>
        <taxon>Neoteleostei</taxon>
        <taxon>Acanthomorphata</taxon>
        <taxon>Eupercaria</taxon>
        <taxon>Perciformes</taxon>
        <taxon>Cottioidei</taxon>
        <taxon>Cottales</taxon>
        <taxon>Liparidae</taxon>
        <taxon>Liparis</taxon>
    </lineage>
</organism>
<sequence length="248" mass="27244">MTKLELLNAFLNDRLTAAADEIFRAVKSTVVEYQSEILRSKEENERLKRLLNVAVQRLLLQSEPLSDQPQEDALPQEDAQPQEDAPPQEFEWTCDVELLSQIKEEPNLKNCLAGFSQEANDSEEGNCSRVEPPQRSQPPPALTACGRRSPSPGPLAAQEVKSESVGEAHSSPPSGTVHPNCRAAQGDAQGGAAKSHRTPRTEQQARGFLRSSGKQSAHLLQIKNSREVSRVEVNQALFLKLSGFVTQT</sequence>
<comment type="caution">
    <text evidence="3">The sequence shown here is derived from an EMBL/GenBank/DDBJ whole genome shotgun (WGS) entry which is preliminary data.</text>
</comment>